<sequence>MKFNLPKDHRPYIDKYFLRAKTILEKDGLNPIVKAQVFIRKGDCKVYGLNEAIAILNKYNPNPKNMTICSLQEGDSFIGGEVLMTIKAPIQDIIDLETMYLGVLSAETTLKNGGKDIDIFKINQNMLKITTLVGDRPVSYFGARHWRYDRDRDIASACCLGGSKNCSTDEGAKGFGQKEGIGTIPHALETIYHWTFGLNKAVEEAAAVFEIYIDEKKEAKMTLANLHIKEKIPVIALVDYANREILDSLAVAPIVDGIRIDTCGENYMQGVMPGNDEKFCIWEGGCRDGFDYVFNPGVSLYGVYLVRKLLNDSGFVNVKIILSSGFGNPDKVKVFIEAEKILGMKLFDGLGVGGVYESRMATMDIIE</sequence>
<dbReference type="Gene3D" id="3.90.1170.20">
    <property type="entry name" value="Quinolinate phosphoribosyl transferase, N-terminal domain"/>
    <property type="match status" value="1"/>
</dbReference>
<feature type="non-terminal residue" evidence="2">
    <location>
        <position position="367"/>
    </location>
</feature>
<organism evidence="2">
    <name type="scientific">marine sediment metagenome</name>
    <dbReference type="NCBI Taxonomy" id="412755"/>
    <lineage>
        <taxon>unclassified sequences</taxon>
        <taxon>metagenomes</taxon>
        <taxon>ecological metagenomes</taxon>
    </lineage>
</organism>
<dbReference type="GO" id="GO:0016763">
    <property type="term" value="F:pentosyltransferase activity"/>
    <property type="evidence" value="ECO:0007669"/>
    <property type="project" value="InterPro"/>
</dbReference>
<dbReference type="InterPro" id="IPR053190">
    <property type="entry name" value="NAPRTase-like"/>
</dbReference>
<protein>
    <recommendedName>
        <fullName evidence="1">Quinolinate phosphoribosyl transferase N-terminal domain-containing protein</fullName>
    </recommendedName>
</protein>
<comment type="caution">
    <text evidence="2">The sequence shown here is derived from an EMBL/GenBank/DDBJ whole genome shotgun (WGS) entry which is preliminary data.</text>
</comment>
<dbReference type="PANTHER" id="PTHR43202">
    <property type="entry name" value="NICOTINATE-NUCLEOTIDE PYROPHOSPHORYLASE"/>
    <property type="match status" value="1"/>
</dbReference>
<gene>
    <name evidence="2" type="ORF">LCGC14_2420980</name>
</gene>
<dbReference type="Gene3D" id="3.20.20.70">
    <property type="entry name" value="Aldolase class I"/>
    <property type="match status" value="1"/>
</dbReference>
<accession>A0A0F9BPP8</accession>
<evidence type="ECO:0000313" key="2">
    <source>
        <dbReference type="EMBL" id="KKL23879.1"/>
    </source>
</evidence>
<dbReference type="InterPro" id="IPR037128">
    <property type="entry name" value="Quinolinate_PRibosylTase_N_sf"/>
</dbReference>
<dbReference type="PANTHER" id="PTHR43202:SF1">
    <property type="entry name" value="NICOTINATE PHOSPHORIBOSYLTRANSFERASE"/>
    <property type="match status" value="1"/>
</dbReference>
<dbReference type="Pfam" id="PF02749">
    <property type="entry name" value="QRPTase_N"/>
    <property type="match status" value="1"/>
</dbReference>
<dbReference type="SUPFAM" id="SSF54675">
    <property type="entry name" value="Nicotinate/Quinolinate PRTase N-terminal domain-like"/>
    <property type="match status" value="1"/>
</dbReference>
<proteinExistence type="predicted"/>
<dbReference type="InterPro" id="IPR022412">
    <property type="entry name" value="Quinolinate_PRibosylTrfase_N"/>
</dbReference>
<feature type="domain" description="Quinolinate phosphoribosyl transferase N-terminal" evidence="1">
    <location>
        <begin position="20"/>
        <end position="105"/>
    </location>
</feature>
<name>A0A0F9BPP8_9ZZZZ</name>
<evidence type="ECO:0000259" key="1">
    <source>
        <dbReference type="Pfam" id="PF02749"/>
    </source>
</evidence>
<reference evidence="2" key="1">
    <citation type="journal article" date="2015" name="Nature">
        <title>Complex archaea that bridge the gap between prokaryotes and eukaryotes.</title>
        <authorList>
            <person name="Spang A."/>
            <person name="Saw J.H."/>
            <person name="Jorgensen S.L."/>
            <person name="Zaremba-Niedzwiedzka K."/>
            <person name="Martijn J."/>
            <person name="Lind A.E."/>
            <person name="van Eijk R."/>
            <person name="Schleper C."/>
            <person name="Guy L."/>
            <person name="Ettema T.J."/>
        </authorList>
    </citation>
    <scope>NUCLEOTIDE SEQUENCE</scope>
</reference>
<dbReference type="EMBL" id="LAZR01036805">
    <property type="protein sequence ID" value="KKL23879.1"/>
    <property type="molecule type" value="Genomic_DNA"/>
</dbReference>
<dbReference type="AlphaFoldDB" id="A0A0F9BPP8"/>
<dbReference type="GO" id="GO:0009435">
    <property type="term" value="P:NAD+ biosynthetic process"/>
    <property type="evidence" value="ECO:0007669"/>
    <property type="project" value="InterPro"/>
</dbReference>
<dbReference type="InterPro" id="IPR013785">
    <property type="entry name" value="Aldolase_TIM"/>
</dbReference>
<dbReference type="SUPFAM" id="SSF51690">
    <property type="entry name" value="Nicotinate/Quinolinate PRTase C-terminal domain-like"/>
    <property type="match status" value="1"/>
</dbReference>
<dbReference type="InterPro" id="IPR036068">
    <property type="entry name" value="Nicotinate_pribotase-like_C"/>
</dbReference>